<feature type="region of interest" description="Disordered" evidence="7">
    <location>
        <begin position="390"/>
        <end position="472"/>
    </location>
</feature>
<dbReference type="GO" id="GO:0003700">
    <property type="term" value="F:DNA-binding transcription factor activity"/>
    <property type="evidence" value="ECO:0007669"/>
    <property type="project" value="InterPro"/>
</dbReference>
<dbReference type="GO" id="GO:0043565">
    <property type="term" value="F:sequence-specific DNA binding"/>
    <property type="evidence" value="ECO:0000318"/>
    <property type="project" value="GO_Central"/>
</dbReference>
<evidence type="ECO:0000256" key="7">
    <source>
        <dbReference type="SAM" id="MobiDB-lite"/>
    </source>
</evidence>
<dbReference type="Gramene" id="Solyc09g009760.1.1">
    <property type="protein sequence ID" value="Solyc09g009760.1.1"/>
    <property type="gene ID" value="Solyc09g009760.1"/>
</dbReference>
<evidence type="ECO:0000259" key="8">
    <source>
        <dbReference type="PROSITE" id="PS50217"/>
    </source>
</evidence>
<dbReference type="SUPFAM" id="SSF57959">
    <property type="entry name" value="Leucine zipper domain"/>
    <property type="match status" value="1"/>
</dbReference>
<evidence type="ECO:0000256" key="4">
    <source>
        <dbReference type="ARBA" id="ARBA00023125"/>
    </source>
</evidence>
<evidence type="ECO:0000256" key="5">
    <source>
        <dbReference type="ARBA" id="ARBA00023163"/>
    </source>
</evidence>
<sequence>MKDKFTPPCKAEEGKFAGGDEKGELVDFEMEAAQALACLANPGSRSDEFSVPGPSGRSEALVICKFVYFMMIIELISHMVVFRGGCTSRATGSAEFSNSAPDPVQVLMCFGRWKHLFKALMNREVQTQTLQFHEHVITIQSEHESEPKTSPRHVLNYPPVASRRSRQNMTEEEKEERRLSRVLANRESARQTIRRRQAMYEELTRKAADLSSENNNLKTKKELAAKEYDYLKNENVTLRRQMSRIEKAEAEETDGASRSKPVEISTTSPTPAPNPTPTPAPTSLFNQPPILPFFWPSIVQPFNLLQCSTQNISDIASVVPSPIAGEFNSINRQQISNPGNPLYLLPLPCLIPFYPQSNPFLPWASTVTEKHAETSSANQCSTSYMNMENNQAATTQETETEAFLGFPPDSCASDRRRQLSREMIPTTGPSGYIDTHHQQEDDAPDTNALSCTAGHRGDTSEKTSEEPITCSSEKTADAIAAATEARKRRKELLHLKGHH</sequence>
<dbReference type="FunCoup" id="K4CR05">
    <property type="interactions" value="344"/>
</dbReference>
<feature type="compositionally biased region" description="Basic and acidic residues" evidence="7">
    <location>
        <begin position="455"/>
        <end position="465"/>
    </location>
</feature>
<protein>
    <recommendedName>
        <fullName evidence="8">BZIP domain-containing protein</fullName>
    </recommendedName>
</protein>
<feature type="compositionally biased region" description="Basic and acidic residues" evidence="7">
    <location>
        <begin position="247"/>
        <end position="261"/>
    </location>
</feature>
<dbReference type="Pfam" id="PF00170">
    <property type="entry name" value="bZIP_1"/>
    <property type="match status" value="1"/>
</dbReference>
<name>K4CR05_SOLLC</name>
<evidence type="ECO:0000313" key="9">
    <source>
        <dbReference type="EnsemblPlants" id="Solyc09g009760.1.1"/>
    </source>
</evidence>
<dbReference type="STRING" id="4081.K4CR05"/>
<reference evidence="9" key="2">
    <citation type="submission" date="2013-04" db="UniProtKB">
        <authorList>
            <consortium name="EnsemblPlants"/>
        </authorList>
    </citation>
    <scope>IDENTIFICATION</scope>
    <source>
        <strain evidence="9">cv. Heinz 1706</strain>
    </source>
</reference>
<comment type="subcellular location">
    <subcellularLocation>
        <location evidence="1">Nucleus</location>
    </subcellularLocation>
</comment>
<dbReference type="InterPro" id="IPR046347">
    <property type="entry name" value="bZIP_sf"/>
</dbReference>
<dbReference type="PROSITE" id="PS50217">
    <property type="entry name" value="BZIP"/>
    <property type="match status" value="1"/>
</dbReference>
<dbReference type="Proteomes" id="UP000004994">
    <property type="component" value="Chromosome 9"/>
</dbReference>
<feature type="compositionally biased region" description="Basic and acidic residues" evidence="7">
    <location>
        <begin position="169"/>
        <end position="179"/>
    </location>
</feature>
<evidence type="ECO:0000256" key="6">
    <source>
        <dbReference type="ARBA" id="ARBA00023242"/>
    </source>
</evidence>
<dbReference type="EnsemblPlants" id="Solyc09g009760.1.1">
    <property type="protein sequence ID" value="Solyc09g009760.1.1"/>
    <property type="gene ID" value="Solyc09g009760.1"/>
</dbReference>
<dbReference type="PaxDb" id="4081-Solyc09g009760.1.1"/>
<keyword evidence="3" id="KW-0805">Transcription regulation</keyword>
<feature type="region of interest" description="Disordered" evidence="7">
    <location>
        <begin position="247"/>
        <end position="282"/>
    </location>
</feature>
<evidence type="ECO:0000256" key="2">
    <source>
        <dbReference type="ARBA" id="ARBA00007163"/>
    </source>
</evidence>
<dbReference type="PANTHER" id="PTHR45967:SF28">
    <property type="entry name" value="BASIC-LEUCINE ZIPPER (BZIP) TRANSCRIPTION FACTOR FAMILY PROTEIN"/>
    <property type="match status" value="1"/>
</dbReference>
<dbReference type="GO" id="GO:0006355">
    <property type="term" value="P:regulation of DNA-templated transcription"/>
    <property type="evidence" value="ECO:0000318"/>
    <property type="project" value="GO_Central"/>
</dbReference>
<dbReference type="SMART" id="SM00338">
    <property type="entry name" value="BRLZ"/>
    <property type="match status" value="1"/>
</dbReference>
<feature type="region of interest" description="Disordered" evidence="7">
    <location>
        <begin position="141"/>
        <end position="182"/>
    </location>
</feature>
<dbReference type="CDD" id="cd14702">
    <property type="entry name" value="bZIP_plant_GBF1"/>
    <property type="match status" value="1"/>
</dbReference>
<evidence type="ECO:0000256" key="3">
    <source>
        <dbReference type="ARBA" id="ARBA00023015"/>
    </source>
</evidence>
<dbReference type="InterPro" id="IPR045314">
    <property type="entry name" value="bZIP_plant_GBF1"/>
</dbReference>
<dbReference type="eggNOG" id="ENOG502QVXT">
    <property type="taxonomic scope" value="Eukaryota"/>
</dbReference>
<dbReference type="PANTHER" id="PTHR45967">
    <property type="entry name" value="G-BOX-BINDING FACTOR 3-RELATED"/>
    <property type="match status" value="1"/>
</dbReference>
<keyword evidence="10" id="KW-1185">Reference proteome</keyword>
<feature type="domain" description="BZIP" evidence="8">
    <location>
        <begin position="175"/>
        <end position="238"/>
    </location>
</feature>
<dbReference type="AlphaFoldDB" id="K4CR05"/>
<dbReference type="InParanoid" id="K4CR05"/>
<evidence type="ECO:0000313" key="10">
    <source>
        <dbReference type="Proteomes" id="UP000004994"/>
    </source>
</evidence>
<reference evidence="9" key="1">
    <citation type="journal article" date="2012" name="Nature">
        <title>The tomato genome sequence provides insights into fleshy fruit evolution.</title>
        <authorList>
            <consortium name="Tomato Genome Consortium"/>
        </authorList>
    </citation>
    <scope>NUCLEOTIDE SEQUENCE [LARGE SCALE GENOMIC DNA]</scope>
    <source>
        <strain evidence="9">cv. Heinz 1706</strain>
    </source>
</reference>
<keyword evidence="4" id="KW-0238">DNA-binding</keyword>
<dbReference type="InterPro" id="IPR044827">
    <property type="entry name" value="GBF-like"/>
</dbReference>
<dbReference type="GO" id="GO:0005634">
    <property type="term" value="C:nucleus"/>
    <property type="evidence" value="ECO:0000318"/>
    <property type="project" value="GO_Central"/>
</dbReference>
<comment type="similarity">
    <text evidence="2">Belongs to the bZIP family.</text>
</comment>
<dbReference type="OMA" id="RQAMYEE"/>
<feature type="compositionally biased region" description="Pro residues" evidence="7">
    <location>
        <begin position="270"/>
        <end position="280"/>
    </location>
</feature>
<keyword evidence="5" id="KW-0804">Transcription</keyword>
<organism evidence="9">
    <name type="scientific">Solanum lycopersicum</name>
    <name type="common">Tomato</name>
    <name type="synonym">Lycopersicon esculentum</name>
    <dbReference type="NCBI Taxonomy" id="4081"/>
    <lineage>
        <taxon>Eukaryota</taxon>
        <taxon>Viridiplantae</taxon>
        <taxon>Streptophyta</taxon>
        <taxon>Embryophyta</taxon>
        <taxon>Tracheophyta</taxon>
        <taxon>Spermatophyta</taxon>
        <taxon>Magnoliopsida</taxon>
        <taxon>eudicotyledons</taxon>
        <taxon>Gunneridae</taxon>
        <taxon>Pentapetalae</taxon>
        <taxon>asterids</taxon>
        <taxon>lamiids</taxon>
        <taxon>Solanales</taxon>
        <taxon>Solanaceae</taxon>
        <taxon>Solanoideae</taxon>
        <taxon>Solaneae</taxon>
        <taxon>Solanum</taxon>
        <taxon>Solanum subgen. Lycopersicon</taxon>
    </lineage>
</organism>
<proteinExistence type="inferred from homology"/>
<dbReference type="InterPro" id="IPR004827">
    <property type="entry name" value="bZIP"/>
</dbReference>
<keyword evidence="6" id="KW-0539">Nucleus</keyword>
<dbReference type="HOGENOM" id="CLU_028308_0_0_1"/>
<accession>K4CR05</accession>
<evidence type="ECO:0000256" key="1">
    <source>
        <dbReference type="ARBA" id="ARBA00004123"/>
    </source>
</evidence>